<dbReference type="SUPFAM" id="SSF52096">
    <property type="entry name" value="ClpP/crotonase"/>
    <property type="match status" value="1"/>
</dbReference>
<dbReference type="InterPro" id="IPR014748">
    <property type="entry name" value="Enoyl-CoA_hydra_C"/>
</dbReference>
<dbReference type="Gene3D" id="3.90.226.10">
    <property type="entry name" value="2-enoyl-CoA Hydratase, Chain A, domain 1"/>
    <property type="match status" value="1"/>
</dbReference>
<dbReference type="InterPro" id="IPR029045">
    <property type="entry name" value="ClpP/crotonase-like_dom_sf"/>
</dbReference>
<organism evidence="3 4">
    <name type="scientific">Pseudoduganella namucuonensis</name>
    <dbReference type="NCBI Taxonomy" id="1035707"/>
    <lineage>
        <taxon>Bacteria</taxon>
        <taxon>Pseudomonadati</taxon>
        <taxon>Pseudomonadota</taxon>
        <taxon>Betaproteobacteria</taxon>
        <taxon>Burkholderiales</taxon>
        <taxon>Oxalobacteraceae</taxon>
        <taxon>Telluria group</taxon>
        <taxon>Pseudoduganella</taxon>
    </lineage>
</organism>
<name>A0A1I7I1W9_9BURK</name>
<dbReference type="InterPro" id="IPR001753">
    <property type="entry name" value="Enoyl-CoA_hydra/iso"/>
</dbReference>
<evidence type="ECO:0000256" key="2">
    <source>
        <dbReference type="RuleBase" id="RU003707"/>
    </source>
</evidence>
<dbReference type="InterPro" id="IPR018376">
    <property type="entry name" value="Enoyl-CoA_hyd/isom_CS"/>
</dbReference>
<dbReference type="PANTHER" id="PTHR43459:SF1">
    <property type="entry name" value="EG:BACN32G11.4 PROTEIN"/>
    <property type="match status" value="1"/>
</dbReference>
<proteinExistence type="inferred from homology"/>
<accession>A0A1I7I1W9</accession>
<protein>
    <submittedName>
        <fullName evidence="3">Enoyl-CoA hydratase</fullName>
    </submittedName>
</protein>
<sequence length="284" mass="30403">MKHLPGEPQQLPGNRASLAGHQARHFLFGVERGVATLTLNRPERKNPLTFESYAELRDLFRALAYADDVHAIVVNGAGENFCSGGDVHDIIGPLTRLDMPGLLSFTRMTGDLVKAMRACPQPIVAAIDGICAGAGSMLALASDIRLGTERSKTAFLFTRVGLAGCDMGACALLPRVIGQGRAAELLYTGRAMSGVEAERWGFLNSLHAPDALPAAARATAQGLADGPTFAHGMTKKMLQQEWNMGVDEAIEAEAQAQAICMATNDFHRAYHAFVAKQKPEFEGD</sequence>
<dbReference type="AlphaFoldDB" id="A0A1I7I1W9"/>
<comment type="similarity">
    <text evidence="1 2">Belongs to the enoyl-CoA hydratase/isomerase family.</text>
</comment>
<dbReference type="Gene3D" id="1.10.12.10">
    <property type="entry name" value="Lyase 2-enoyl-coa Hydratase, Chain A, domain 2"/>
    <property type="match status" value="1"/>
</dbReference>
<dbReference type="NCBIfam" id="NF006107">
    <property type="entry name" value="PRK08258.1"/>
    <property type="match status" value="1"/>
</dbReference>
<dbReference type="CDD" id="cd06558">
    <property type="entry name" value="crotonase-like"/>
    <property type="match status" value="1"/>
</dbReference>
<dbReference type="RefSeq" id="WP_093555272.1">
    <property type="nucleotide sequence ID" value="NZ_FPBO01000007.1"/>
</dbReference>
<evidence type="ECO:0000313" key="3">
    <source>
        <dbReference type="EMBL" id="SFU66895.1"/>
    </source>
</evidence>
<evidence type="ECO:0000256" key="1">
    <source>
        <dbReference type="ARBA" id="ARBA00005254"/>
    </source>
</evidence>
<evidence type="ECO:0000313" key="4">
    <source>
        <dbReference type="Proteomes" id="UP000199391"/>
    </source>
</evidence>
<gene>
    <name evidence="3" type="ORF">SAMN05216552_100729</name>
</gene>
<dbReference type="STRING" id="1035707.SAMN05216552_100729"/>
<dbReference type="PANTHER" id="PTHR43459">
    <property type="entry name" value="ENOYL-COA HYDRATASE"/>
    <property type="match status" value="1"/>
</dbReference>
<keyword evidence="4" id="KW-1185">Reference proteome</keyword>
<reference evidence="4" key="1">
    <citation type="submission" date="2016-10" db="EMBL/GenBank/DDBJ databases">
        <authorList>
            <person name="Varghese N."/>
            <person name="Submissions S."/>
        </authorList>
    </citation>
    <scope>NUCLEOTIDE SEQUENCE [LARGE SCALE GENOMIC DNA]</scope>
    <source>
        <strain evidence="4">CGMCC 1.11014</strain>
    </source>
</reference>
<dbReference type="Pfam" id="PF00378">
    <property type="entry name" value="ECH_1"/>
    <property type="match status" value="1"/>
</dbReference>
<dbReference type="EMBL" id="FPBO01000007">
    <property type="protein sequence ID" value="SFU66895.1"/>
    <property type="molecule type" value="Genomic_DNA"/>
</dbReference>
<dbReference type="PROSITE" id="PS00166">
    <property type="entry name" value="ENOYL_COA_HYDRATASE"/>
    <property type="match status" value="1"/>
</dbReference>
<dbReference type="OrthoDB" id="5291143at2"/>
<dbReference type="GO" id="GO:0003824">
    <property type="term" value="F:catalytic activity"/>
    <property type="evidence" value="ECO:0007669"/>
    <property type="project" value="InterPro"/>
</dbReference>
<dbReference type="Proteomes" id="UP000199391">
    <property type="component" value="Unassembled WGS sequence"/>
</dbReference>